<sequence>MPRATVRWRTSMGWSLGNPGAARSCALARRSTRCSRWFRTLSAWNPKVAPSQSKMSARCGSQTRASGGAGKSDACDSASTAARTSGTCSDGWSPCITTSWIGMMLYAACTTVCSPEPAAAAARRFRSKLISPSHAASCKKITRRV</sequence>
<gene>
    <name evidence="2" type="ordered locus">Os01g0754300</name>
</gene>
<proteinExistence type="predicted"/>
<reference evidence="3" key="2">
    <citation type="journal article" date="2008" name="Nucleic Acids Res.">
        <title>The rice annotation project database (RAP-DB): 2008 update.</title>
        <authorList>
            <consortium name="The rice annotation project (RAP)"/>
        </authorList>
    </citation>
    <scope>GENOME REANNOTATION</scope>
    <source>
        <strain evidence="3">cv. Nipponbare</strain>
    </source>
</reference>
<dbReference type="KEGG" id="dosa:Os01g0754300"/>
<evidence type="ECO:0000313" key="2">
    <source>
        <dbReference type="EMBL" id="BAF06193.1"/>
    </source>
</evidence>
<evidence type="ECO:0000313" key="3">
    <source>
        <dbReference type="Proteomes" id="UP000000763"/>
    </source>
</evidence>
<feature type="region of interest" description="Disordered" evidence="1">
    <location>
        <begin position="49"/>
        <end position="89"/>
    </location>
</feature>
<protein>
    <submittedName>
        <fullName evidence="2">Os01g0754300 protein</fullName>
    </submittedName>
</protein>
<name>A0A0N7KDS0_ORYSJ</name>
<reference evidence="2 3" key="1">
    <citation type="journal article" date="2005" name="Nature">
        <title>The map-based sequence of the rice genome.</title>
        <authorList>
            <consortium name="International rice genome sequencing project (IRGSP)"/>
            <person name="Matsumoto T."/>
            <person name="Wu J."/>
            <person name="Kanamori H."/>
            <person name="Katayose Y."/>
            <person name="Fujisawa M."/>
            <person name="Namiki N."/>
            <person name="Mizuno H."/>
            <person name="Yamamoto K."/>
            <person name="Antonio B.A."/>
            <person name="Baba T."/>
            <person name="Sakata K."/>
            <person name="Nagamura Y."/>
            <person name="Aoki H."/>
            <person name="Arikawa K."/>
            <person name="Arita K."/>
            <person name="Bito T."/>
            <person name="Chiden Y."/>
            <person name="Fujitsuka N."/>
            <person name="Fukunaka R."/>
            <person name="Hamada M."/>
            <person name="Harada C."/>
            <person name="Hayashi A."/>
            <person name="Hijishita S."/>
            <person name="Honda M."/>
            <person name="Hosokawa S."/>
            <person name="Ichikawa Y."/>
            <person name="Idonuma A."/>
            <person name="Iijima M."/>
            <person name="Ikeda M."/>
            <person name="Ikeno M."/>
            <person name="Ito K."/>
            <person name="Ito S."/>
            <person name="Ito T."/>
            <person name="Ito Y."/>
            <person name="Ito Y."/>
            <person name="Iwabuchi A."/>
            <person name="Kamiya K."/>
            <person name="Karasawa W."/>
            <person name="Kurita K."/>
            <person name="Katagiri S."/>
            <person name="Kikuta A."/>
            <person name="Kobayashi H."/>
            <person name="Kobayashi N."/>
            <person name="Machita K."/>
            <person name="Maehara T."/>
            <person name="Masukawa M."/>
            <person name="Mizubayashi T."/>
            <person name="Mukai Y."/>
            <person name="Nagasaki H."/>
            <person name="Nagata Y."/>
            <person name="Naito S."/>
            <person name="Nakashima M."/>
            <person name="Nakama Y."/>
            <person name="Nakamichi Y."/>
            <person name="Nakamura M."/>
            <person name="Meguro A."/>
            <person name="Negishi M."/>
            <person name="Ohta I."/>
            <person name="Ohta T."/>
            <person name="Okamoto M."/>
            <person name="Ono N."/>
            <person name="Saji S."/>
            <person name="Sakaguchi M."/>
            <person name="Sakai K."/>
            <person name="Shibata M."/>
            <person name="Shimokawa T."/>
            <person name="Song J."/>
            <person name="Takazaki Y."/>
            <person name="Terasawa K."/>
            <person name="Tsugane M."/>
            <person name="Tsuji K."/>
            <person name="Ueda S."/>
            <person name="Waki K."/>
            <person name="Yamagata H."/>
            <person name="Yamamoto M."/>
            <person name="Yamamoto S."/>
            <person name="Yamane H."/>
            <person name="Yoshiki S."/>
            <person name="Yoshihara R."/>
            <person name="Yukawa K."/>
            <person name="Zhong H."/>
            <person name="Yano M."/>
            <person name="Yuan Q."/>
            <person name="Ouyang S."/>
            <person name="Liu J."/>
            <person name="Jones K.M."/>
            <person name="Gansberger K."/>
            <person name="Moffat K."/>
            <person name="Hill J."/>
            <person name="Bera J."/>
            <person name="Fadrosh D."/>
            <person name="Jin S."/>
            <person name="Johri S."/>
            <person name="Kim M."/>
            <person name="Overton L."/>
            <person name="Reardon M."/>
            <person name="Tsitrin T."/>
            <person name="Vuong H."/>
            <person name="Weaver B."/>
            <person name="Ciecko A."/>
            <person name="Tallon L."/>
            <person name="Jackson J."/>
            <person name="Pai G."/>
            <person name="Aken S.V."/>
            <person name="Utterback T."/>
            <person name="Reidmuller S."/>
            <person name="Feldblyum T."/>
            <person name="Hsiao J."/>
            <person name="Zismann V."/>
            <person name="Iobst S."/>
            <person name="de Vazeille A.R."/>
            <person name="Buell C.R."/>
            <person name="Ying K."/>
            <person name="Li Y."/>
            <person name="Lu T."/>
            <person name="Huang Y."/>
            <person name="Zhao Q."/>
            <person name="Feng Q."/>
            <person name="Zhang L."/>
            <person name="Zhu J."/>
            <person name="Weng Q."/>
            <person name="Mu J."/>
            <person name="Lu Y."/>
            <person name="Fan D."/>
            <person name="Liu Y."/>
            <person name="Guan J."/>
            <person name="Zhang Y."/>
            <person name="Yu S."/>
            <person name="Liu X."/>
            <person name="Zhang Y."/>
            <person name="Hong G."/>
            <person name="Han B."/>
            <person name="Choisne N."/>
            <person name="Demange N."/>
            <person name="Orjeda G."/>
            <person name="Samain S."/>
            <person name="Cattolico L."/>
            <person name="Pelletier E."/>
            <person name="Couloux A."/>
            <person name="Segurens B."/>
            <person name="Wincker P."/>
            <person name="D'Hont A."/>
            <person name="Scarpelli C."/>
            <person name="Weissenbach J."/>
            <person name="Salanoubat M."/>
            <person name="Quetier F."/>
            <person name="Yu Y."/>
            <person name="Kim H.R."/>
            <person name="Rambo T."/>
            <person name="Currie J."/>
            <person name="Collura K."/>
            <person name="Luo M."/>
            <person name="Yang T."/>
            <person name="Ammiraju J.S.S."/>
            <person name="Engler F."/>
            <person name="Soderlund C."/>
            <person name="Wing R.A."/>
            <person name="Palmer L.E."/>
            <person name="de la Bastide M."/>
            <person name="Spiegel L."/>
            <person name="Nascimento L."/>
            <person name="Zutavern T."/>
            <person name="O'Shaughnessy A."/>
            <person name="Dike S."/>
            <person name="Dedhia N."/>
            <person name="Preston R."/>
            <person name="Balija V."/>
            <person name="McCombie W.R."/>
            <person name="Chow T."/>
            <person name="Chen H."/>
            <person name="Chung M."/>
            <person name="Chen C."/>
            <person name="Shaw J."/>
            <person name="Wu H."/>
            <person name="Hsiao K."/>
            <person name="Chao Y."/>
            <person name="Chu M."/>
            <person name="Cheng C."/>
            <person name="Hour A."/>
            <person name="Lee P."/>
            <person name="Lin S."/>
            <person name="Lin Y."/>
            <person name="Liou J."/>
            <person name="Liu S."/>
            <person name="Hsing Y."/>
            <person name="Raghuvanshi S."/>
            <person name="Mohanty A."/>
            <person name="Bharti A.K."/>
            <person name="Gaur A."/>
            <person name="Gupta V."/>
            <person name="Kumar D."/>
            <person name="Ravi V."/>
            <person name="Vij S."/>
            <person name="Kapur A."/>
            <person name="Khurana P."/>
            <person name="Khurana P."/>
            <person name="Khurana J.P."/>
            <person name="Tyagi A.K."/>
            <person name="Gaikwad K."/>
            <person name="Singh A."/>
            <person name="Dalal V."/>
            <person name="Srivastava S."/>
            <person name="Dixit A."/>
            <person name="Pal A.K."/>
            <person name="Ghazi I.A."/>
            <person name="Yadav M."/>
            <person name="Pandit A."/>
            <person name="Bhargava A."/>
            <person name="Sureshbabu K."/>
            <person name="Batra K."/>
            <person name="Sharma T.R."/>
            <person name="Mohapatra T."/>
            <person name="Singh N.K."/>
            <person name="Messing J."/>
            <person name="Nelson A.B."/>
            <person name="Fuks G."/>
            <person name="Kavchok S."/>
            <person name="Keizer G."/>
            <person name="Linton E."/>
            <person name="Llaca V."/>
            <person name="Song R."/>
            <person name="Tanyolac B."/>
            <person name="Young S."/>
            <person name="Ho-Il K."/>
            <person name="Hahn J.H."/>
            <person name="Sangsakoo G."/>
            <person name="Vanavichit A."/>
            <person name="de Mattos Luiz.A.T."/>
            <person name="Zimmer P.D."/>
            <person name="Malone G."/>
            <person name="Dellagostin O."/>
            <person name="de Oliveira A.C."/>
            <person name="Bevan M."/>
            <person name="Bancroft I."/>
            <person name="Minx P."/>
            <person name="Cordum H."/>
            <person name="Wilson R."/>
            <person name="Cheng Z."/>
            <person name="Jin W."/>
            <person name="Jiang J."/>
            <person name="Leong S.A."/>
            <person name="Iwama H."/>
            <person name="Gojobori T."/>
            <person name="Itoh T."/>
            <person name="Niimura Y."/>
            <person name="Fujii Y."/>
            <person name="Habara T."/>
            <person name="Sakai H."/>
            <person name="Sato Y."/>
            <person name="Wilson G."/>
            <person name="Kumar K."/>
            <person name="McCouch S."/>
            <person name="Juretic N."/>
            <person name="Hoen D."/>
            <person name="Wright S."/>
            <person name="Bruskiewich R."/>
            <person name="Bureau T."/>
            <person name="Miyao A."/>
            <person name="Hirochika H."/>
            <person name="Nishikawa T."/>
            <person name="Kadowaki K."/>
            <person name="Sugiura M."/>
            <person name="Burr B."/>
            <person name="Sasaki T."/>
        </authorList>
    </citation>
    <scope>NUCLEOTIDE SEQUENCE [LARGE SCALE GENOMIC DNA]</scope>
    <source>
        <strain evidence="3">cv. Nipponbare</strain>
    </source>
</reference>
<dbReference type="EMBL" id="AP008207">
    <property type="protein sequence ID" value="BAF06193.1"/>
    <property type="molecule type" value="Genomic_DNA"/>
</dbReference>
<dbReference type="Proteomes" id="UP000000763">
    <property type="component" value="Chromosome 1"/>
</dbReference>
<dbReference type="Gramene" id="Os01t0754300-01">
    <property type="protein sequence ID" value="Os01t0754300-01"/>
    <property type="gene ID" value="Os01g0754300"/>
</dbReference>
<accession>A0A0N7KDS0</accession>
<feature type="compositionally biased region" description="Polar residues" evidence="1">
    <location>
        <begin position="50"/>
        <end position="65"/>
    </location>
</feature>
<dbReference type="AlphaFoldDB" id="A0A0N7KDS0"/>
<evidence type="ECO:0000256" key="1">
    <source>
        <dbReference type="SAM" id="MobiDB-lite"/>
    </source>
</evidence>
<organism evidence="2 3">
    <name type="scientific">Oryza sativa subsp. japonica</name>
    <name type="common">Rice</name>
    <dbReference type="NCBI Taxonomy" id="39947"/>
    <lineage>
        <taxon>Eukaryota</taxon>
        <taxon>Viridiplantae</taxon>
        <taxon>Streptophyta</taxon>
        <taxon>Embryophyta</taxon>
        <taxon>Tracheophyta</taxon>
        <taxon>Spermatophyta</taxon>
        <taxon>Magnoliopsida</taxon>
        <taxon>Liliopsida</taxon>
        <taxon>Poales</taxon>
        <taxon>Poaceae</taxon>
        <taxon>BOP clade</taxon>
        <taxon>Oryzoideae</taxon>
        <taxon>Oryzeae</taxon>
        <taxon>Oryzinae</taxon>
        <taxon>Oryza</taxon>
        <taxon>Oryza sativa</taxon>
    </lineage>
</organism>
<feature type="compositionally biased region" description="Polar residues" evidence="1">
    <location>
        <begin position="77"/>
        <end position="89"/>
    </location>
</feature>